<reference evidence="3 4" key="1">
    <citation type="journal article" date="2015" name="Parasitol. Res.">
        <title>Viruses in close associations with free-living amoebae.</title>
        <authorList>
            <person name="Scheid P."/>
        </authorList>
    </citation>
    <scope>NUCLEOTIDE SEQUENCE [LARGE SCALE GENOMIC DNA]</scope>
    <source>
        <strain evidence="3">KlaHel</strain>
    </source>
</reference>
<dbReference type="KEGG" id="vg:23462504"/>
<dbReference type="Gene3D" id="2.20.110.10">
    <property type="entry name" value="Histone H3 K4-specific methyltransferase SET7/9 N-terminal domain"/>
    <property type="match status" value="1"/>
</dbReference>
<dbReference type="Pfam" id="PF19253">
    <property type="entry name" value="DUF5900"/>
    <property type="match status" value="1"/>
</dbReference>
<dbReference type="RefSeq" id="YP_009119822.1">
    <property type="nucleotide sequence ID" value="NC_026440.1"/>
</dbReference>
<keyword evidence="3" id="KW-0808">Transferase</keyword>
<dbReference type="InterPro" id="IPR036047">
    <property type="entry name" value="F-box-like_dom_sf"/>
</dbReference>
<proteinExistence type="predicted"/>
<dbReference type="GeneID" id="23462504"/>
<dbReference type="Pfam" id="PF02493">
    <property type="entry name" value="MORN"/>
    <property type="match status" value="2"/>
</dbReference>
<dbReference type="PANTHER" id="PTHR23084">
    <property type="entry name" value="PHOSPHATIDYLINOSITOL-4-PHOSPHATE 5-KINASE RELATED"/>
    <property type="match status" value="1"/>
</dbReference>
<dbReference type="GO" id="GO:0016301">
    <property type="term" value="F:kinase activity"/>
    <property type="evidence" value="ECO:0007669"/>
    <property type="project" value="UniProtKB-KW"/>
</dbReference>
<name>A0A0B5JD26_9VIRU</name>
<dbReference type="SMART" id="SM00698">
    <property type="entry name" value="MORN"/>
    <property type="match status" value="2"/>
</dbReference>
<evidence type="ECO:0000256" key="1">
    <source>
        <dbReference type="ARBA" id="ARBA00022737"/>
    </source>
</evidence>
<keyword evidence="1" id="KW-0677">Repeat</keyword>
<evidence type="ECO:0000259" key="2">
    <source>
        <dbReference type="Pfam" id="PF19253"/>
    </source>
</evidence>
<sequence>MAYRVAPSSACADPADDVTTMPFLPPEMWWHVVNLLLATDRGVKDAARLGLTCRHLATTILDDEDTWALCCRRDFGPERVALYAEREHFGVRWLCLYAAMAIRLDVGQSANTGDDRPAYGWVHSHEYRCGSFRGGKSHGYTCTATRLCFLGDSTSVIVMEYDSDANEHPNGWMSMRRLTGRFYLDLDMSIGRHAFCACHRCLRGTRETYNMPEPRDVVRARLATYRGGWRDHYPHGMGRATFTDGLVYEGNWENGLPHGRGALGDGVEREWFRGACVVRAQICACLNESTRWYCAGDCDTTTAVPKWRYDGQVVPRPDRDWTDRGDMEAADILVRGGRMSDTALSVVWGAQRRPIPHGLGTVTYPYRTVVTAIWNGGIQERGTTRMADGTLFDGRWCPRQSVGFGRIQWPSGTSTQCMTWRWNNLPAVNDYGDYPEAHGHALCRCPPTIPYDPITQQAPWYSWHTTVQLRNGDTVIVRWVNMCSKVRGIHSFTFSPNCDDPVFAGTTISGCDWKCKSVPRKRRSYCPDDSIYWPSDRGSEAWAKFALYVRKRLIGWDDEAIAFWHTLHGPLSVYPPPP</sequence>
<feature type="domain" description="DUF5900" evidence="2">
    <location>
        <begin position="470"/>
        <end position="549"/>
    </location>
</feature>
<dbReference type="PANTHER" id="PTHR23084:SF263">
    <property type="entry name" value="MORN REPEAT-CONTAINING PROTEIN 1"/>
    <property type="match status" value="1"/>
</dbReference>
<accession>A0A0B5JD26</accession>
<keyword evidence="3" id="KW-0418">Kinase</keyword>
<dbReference type="EMBL" id="KP136319">
    <property type="protein sequence ID" value="AJF97587.1"/>
    <property type="molecule type" value="Genomic_DNA"/>
</dbReference>
<protein>
    <submittedName>
        <fullName evidence="3">Phosphatidylinositol phosphate kinase motif-containing protein</fullName>
    </submittedName>
</protein>
<dbReference type="SUPFAM" id="SSF82185">
    <property type="entry name" value="Histone H3 K4-specific methyltransferase SET7/9 N-terminal domain"/>
    <property type="match status" value="2"/>
</dbReference>
<dbReference type="InterPro" id="IPR003409">
    <property type="entry name" value="MORN"/>
</dbReference>
<evidence type="ECO:0000313" key="4">
    <source>
        <dbReference type="Proteomes" id="UP000202511"/>
    </source>
</evidence>
<dbReference type="SUPFAM" id="SSF81383">
    <property type="entry name" value="F-box domain"/>
    <property type="match status" value="1"/>
</dbReference>
<organism evidence="3 4">
    <name type="scientific">Pandoravirus inopinatum</name>
    <dbReference type="NCBI Taxonomy" id="1605721"/>
    <lineage>
        <taxon>Viruses</taxon>
        <taxon>Pandoravirus</taxon>
    </lineage>
</organism>
<evidence type="ECO:0000313" key="3">
    <source>
        <dbReference type="EMBL" id="AJF97587.1"/>
    </source>
</evidence>
<dbReference type="Proteomes" id="UP000202511">
    <property type="component" value="Segment"/>
</dbReference>
<dbReference type="InterPro" id="IPR045419">
    <property type="entry name" value="DUF5900"/>
</dbReference>